<feature type="chain" id="PRO_5032979618" evidence="6">
    <location>
        <begin position="20"/>
        <end position="486"/>
    </location>
</feature>
<organism evidence="8 9">
    <name type="scientific">Treponema rectale</name>
    <dbReference type="NCBI Taxonomy" id="744512"/>
    <lineage>
        <taxon>Bacteria</taxon>
        <taxon>Pseudomonadati</taxon>
        <taxon>Spirochaetota</taxon>
        <taxon>Spirochaetia</taxon>
        <taxon>Spirochaetales</taxon>
        <taxon>Treponemataceae</taxon>
        <taxon>Treponema</taxon>
    </lineage>
</organism>
<name>A0A840SD16_9SPIR</name>
<comment type="similarity">
    <text evidence="1 5">Belongs to the peptidase S41A family.</text>
</comment>
<feature type="signal peptide" evidence="6">
    <location>
        <begin position="1"/>
        <end position="19"/>
    </location>
</feature>
<evidence type="ECO:0000313" key="9">
    <source>
        <dbReference type="Proteomes" id="UP000578697"/>
    </source>
</evidence>
<proteinExistence type="inferred from homology"/>
<dbReference type="InterPro" id="IPR004447">
    <property type="entry name" value="Peptidase_S41A"/>
</dbReference>
<evidence type="ECO:0000259" key="7">
    <source>
        <dbReference type="PROSITE" id="PS50106"/>
    </source>
</evidence>
<dbReference type="SUPFAM" id="SSF50156">
    <property type="entry name" value="PDZ domain-like"/>
    <property type="match status" value="1"/>
</dbReference>
<dbReference type="GO" id="GO:0030288">
    <property type="term" value="C:outer membrane-bounded periplasmic space"/>
    <property type="evidence" value="ECO:0007669"/>
    <property type="project" value="TreeGrafter"/>
</dbReference>
<dbReference type="InterPro" id="IPR005151">
    <property type="entry name" value="Tail-specific_protease"/>
</dbReference>
<evidence type="ECO:0000313" key="8">
    <source>
        <dbReference type="EMBL" id="MBB5218665.1"/>
    </source>
</evidence>
<dbReference type="InterPro" id="IPR041489">
    <property type="entry name" value="PDZ_6"/>
</dbReference>
<comment type="caution">
    <text evidence="8">The sequence shown here is derived from an EMBL/GenBank/DDBJ whole genome shotgun (WGS) entry which is preliminary data.</text>
</comment>
<sequence length="486" mass="53946">MKKKILLLTASVAVCAFFAVQCYSQSLRRSSTSESDKQYTEILDQVFAYVQQNYVEEVDPEVLYQGALKGMLESLEDPYSVYMDKSEWRSLTDTTMGNFGGVGLSITKPAESTPEKPAYVEVASPIDNSPGFKAGIQSGDLIIKIEGVDTSTISMDEVLNMLRGTVGESVTVTIRRGKTLEFDKTLVRAVIENPTVKYGMIGKTGYIALSEFSTNTAKRFDEAIESFRKEGYTALIIDLRNNGGGLLSTAVALADKFMEKGIIVSTKSRIAYENSVYYASRAKTTVKDIPVVVLINRASASASEILSGALKDSKKAILIGENTYGKGSVQVPAGLLNNDGFKITVARYYSPSDANIDKIGIAPDVEVKYYEFTEDEEKAYTELVKAEIIPEYAENHPDMTESDIAAYADTLKAKYNVPVQYIRKLIRNELDRKKSSRLYDLDFDVQLNAALDILKDKKRYDEILSKSRTLKQIETEKNSEETKKAE</sequence>
<keyword evidence="3 5" id="KW-0378">Hydrolase</keyword>
<dbReference type="PANTHER" id="PTHR32060:SF30">
    <property type="entry name" value="CARBOXY-TERMINAL PROCESSING PROTEASE CTPA"/>
    <property type="match status" value="1"/>
</dbReference>
<dbReference type="CDD" id="cd07560">
    <property type="entry name" value="Peptidase_S41_CPP"/>
    <property type="match status" value="1"/>
</dbReference>
<dbReference type="NCBIfam" id="TIGR00225">
    <property type="entry name" value="prc"/>
    <property type="match status" value="1"/>
</dbReference>
<reference evidence="8 9" key="1">
    <citation type="submission" date="2020-08" db="EMBL/GenBank/DDBJ databases">
        <title>Genomic Encyclopedia of Type Strains, Phase IV (KMG-IV): sequencing the most valuable type-strain genomes for metagenomic binning, comparative biology and taxonomic classification.</title>
        <authorList>
            <person name="Goeker M."/>
        </authorList>
    </citation>
    <scope>NUCLEOTIDE SEQUENCE [LARGE SCALE GENOMIC DNA]</scope>
    <source>
        <strain evidence="8 9">DSM 103679</strain>
    </source>
</reference>
<evidence type="ECO:0000256" key="6">
    <source>
        <dbReference type="SAM" id="SignalP"/>
    </source>
</evidence>
<dbReference type="InterPro" id="IPR036034">
    <property type="entry name" value="PDZ_sf"/>
</dbReference>
<dbReference type="EMBL" id="JACHFR010000002">
    <property type="protein sequence ID" value="MBB5218665.1"/>
    <property type="molecule type" value="Genomic_DNA"/>
</dbReference>
<dbReference type="Gene3D" id="2.30.42.10">
    <property type="match status" value="1"/>
</dbReference>
<evidence type="ECO:0000256" key="1">
    <source>
        <dbReference type="ARBA" id="ARBA00009179"/>
    </source>
</evidence>
<dbReference type="PROSITE" id="PS50106">
    <property type="entry name" value="PDZ"/>
    <property type="match status" value="1"/>
</dbReference>
<accession>A0A840SD16</accession>
<dbReference type="Pfam" id="PF03572">
    <property type="entry name" value="Peptidase_S41"/>
    <property type="match status" value="1"/>
</dbReference>
<dbReference type="InterPro" id="IPR029045">
    <property type="entry name" value="ClpP/crotonase-like_dom_sf"/>
</dbReference>
<gene>
    <name evidence="8" type="ORF">HNP77_001034</name>
</gene>
<dbReference type="Gene3D" id="3.90.226.10">
    <property type="entry name" value="2-enoyl-CoA Hydratase, Chain A, domain 1"/>
    <property type="match status" value="1"/>
</dbReference>
<dbReference type="GO" id="GO:0004252">
    <property type="term" value="F:serine-type endopeptidase activity"/>
    <property type="evidence" value="ECO:0007669"/>
    <property type="project" value="UniProtKB-EC"/>
</dbReference>
<dbReference type="Pfam" id="PF17820">
    <property type="entry name" value="PDZ_6"/>
    <property type="match status" value="1"/>
</dbReference>
<dbReference type="AlphaFoldDB" id="A0A840SD16"/>
<evidence type="ECO:0000256" key="5">
    <source>
        <dbReference type="RuleBase" id="RU004404"/>
    </source>
</evidence>
<keyword evidence="6" id="KW-0732">Signal</keyword>
<dbReference type="CDD" id="cd06782">
    <property type="entry name" value="cpPDZ_CPP-like"/>
    <property type="match status" value="1"/>
</dbReference>
<evidence type="ECO:0000256" key="4">
    <source>
        <dbReference type="ARBA" id="ARBA00022825"/>
    </source>
</evidence>
<dbReference type="Pfam" id="PF22694">
    <property type="entry name" value="CtpB_N-like"/>
    <property type="match status" value="1"/>
</dbReference>
<dbReference type="Gene3D" id="3.30.750.44">
    <property type="match status" value="1"/>
</dbReference>
<dbReference type="RefSeq" id="WP_184652113.1">
    <property type="nucleotide sequence ID" value="NZ_JACHFR010000002.1"/>
</dbReference>
<evidence type="ECO:0000256" key="3">
    <source>
        <dbReference type="ARBA" id="ARBA00022801"/>
    </source>
</evidence>
<dbReference type="EC" id="3.4.21.102" evidence="8"/>
<dbReference type="GO" id="GO:0007165">
    <property type="term" value="P:signal transduction"/>
    <property type="evidence" value="ECO:0007669"/>
    <property type="project" value="TreeGrafter"/>
</dbReference>
<dbReference type="Proteomes" id="UP000578697">
    <property type="component" value="Unassembled WGS sequence"/>
</dbReference>
<dbReference type="GO" id="GO:0006508">
    <property type="term" value="P:proteolysis"/>
    <property type="evidence" value="ECO:0007669"/>
    <property type="project" value="UniProtKB-KW"/>
</dbReference>
<dbReference type="InterPro" id="IPR001478">
    <property type="entry name" value="PDZ"/>
</dbReference>
<keyword evidence="9" id="KW-1185">Reference proteome</keyword>
<dbReference type="SMART" id="SM00245">
    <property type="entry name" value="TSPc"/>
    <property type="match status" value="1"/>
</dbReference>
<protein>
    <submittedName>
        <fullName evidence="8">Carboxyl-terminal processing protease</fullName>
        <ecNumber evidence="8">3.4.21.102</ecNumber>
    </submittedName>
</protein>
<keyword evidence="2 5" id="KW-0645">Protease</keyword>
<dbReference type="SUPFAM" id="SSF52096">
    <property type="entry name" value="ClpP/crotonase"/>
    <property type="match status" value="1"/>
</dbReference>
<dbReference type="PANTHER" id="PTHR32060">
    <property type="entry name" value="TAIL-SPECIFIC PROTEASE"/>
    <property type="match status" value="1"/>
</dbReference>
<keyword evidence="4 5" id="KW-0720">Serine protease</keyword>
<dbReference type="SMART" id="SM00228">
    <property type="entry name" value="PDZ"/>
    <property type="match status" value="1"/>
</dbReference>
<feature type="domain" description="PDZ" evidence="7">
    <location>
        <begin position="80"/>
        <end position="177"/>
    </location>
</feature>
<evidence type="ECO:0000256" key="2">
    <source>
        <dbReference type="ARBA" id="ARBA00022670"/>
    </source>
</evidence>
<dbReference type="InterPro" id="IPR055210">
    <property type="entry name" value="CtpA/B_N"/>
</dbReference>